<dbReference type="GO" id="GO:0005525">
    <property type="term" value="F:GTP binding"/>
    <property type="evidence" value="ECO:0007669"/>
    <property type="project" value="UniProtKB-KW"/>
</dbReference>
<dbReference type="InterPro" id="IPR027417">
    <property type="entry name" value="P-loop_NTPase"/>
</dbReference>
<keyword evidence="3" id="KW-0378">Hydrolase</keyword>
<dbReference type="PANTHER" id="PTHR45709">
    <property type="entry name" value="LARGE SUBUNIT GTPASE 1 HOMOLOG-RELATED"/>
    <property type="match status" value="1"/>
</dbReference>
<dbReference type="GO" id="GO:0003924">
    <property type="term" value="F:GTPase activity"/>
    <property type="evidence" value="ECO:0007669"/>
    <property type="project" value="InterPro"/>
</dbReference>
<gene>
    <name evidence="6" type="ORF">HU200_060994</name>
</gene>
<evidence type="ECO:0000256" key="2">
    <source>
        <dbReference type="ARBA" id="ARBA00022741"/>
    </source>
</evidence>
<name>A0A835A5J8_9POAL</name>
<dbReference type="OrthoDB" id="61815at2759"/>
<feature type="domain" description="G" evidence="5">
    <location>
        <begin position="148"/>
        <end position="190"/>
    </location>
</feature>
<evidence type="ECO:0000313" key="7">
    <source>
        <dbReference type="Proteomes" id="UP000636709"/>
    </source>
</evidence>
<keyword evidence="4" id="KW-0342">GTP-binding</keyword>
<dbReference type="Pfam" id="PF01926">
    <property type="entry name" value="MMR_HSR1"/>
    <property type="match status" value="1"/>
</dbReference>
<evidence type="ECO:0000256" key="4">
    <source>
        <dbReference type="ARBA" id="ARBA00023134"/>
    </source>
</evidence>
<dbReference type="Gene3D" id="3.40.50.300">
    <property type="entry name" value="P-loop containing nucleotide triphosphate hydrolases"/>
    <property type="match status" value="1"/>
</dbReference>
<dbReference type="Proteomes" id="UP000636709">
    <property type="component" value="Unassembled WGS sequence"/>
</dbReference>
<reference evidence="6" key="1">
    <citation type="submission" date="2020-07" db="EMBL/GenBank/DDBJ databases">
        <title>Genome sequence and genetic diversity analysis of an under-domesticated orphan crop, white fonio (Digitaria exilis).</title>
        <authorList>
            <person name="Bennetzen J.L."/>
            <person name="Chen S."/>
            <person name="Ma X."/>
            <person name="Wang X."/>
            <person name="Yssel A.E.J."/>
            <person name="Chaluvadi S.R."/>
            <person name="Johnson M."/>
            <person name="Gangashetty P."/>
            <person name="Hamidou F."/>
            <person name="Sanogo M.D."/>
            <person name="Zwaenepoel A."/>
            <person name="Wallace J."/>
            <person name="Van De Peer Y."/>
            <person name="Van Deynze A."/>
        </authorList>
    </citation>
    <scope>NUCLEOTIDE SEQUENCE</scope>
    <source>
        <tissue evidence="6">Leaves</tissue>
    </source>
</reference>
<evidence type="ECO:0000256" key="1">
    <source>
        <dbReference type="ARBA" id="ARBA00022490"/>
    </source>
</evidence>
<dbReference type="InterPro" id="IPR043358">
    <property type="entry name" value="GNL1-like"/>
</dbReference>
<evidence type="ECO:0000313" key="6">
    <source>
        <dbReference type="EMBL" id="KAF8655674.1"/>
    </source>
</evidence>
<organism evidence="6 7">
    <name type="scientific">Digitaria exilis</name>
    <dbReference type="NCBI Taxonomy" id="1010633"/>
    <lineage>
        <taxon>Eukaryota</taxon>
        <taxon>Viridiplantae</taxon>
        <taxon>Streptophyta</taxon>
        <taxon>Embryophyta</taxon>
        <taxon>Tracheophyta</taxon>
        <taxon>Spermatophyta</taxon>
        <taxon>Magnoliopsida</taxon>
        <taxon>Liliopsida</taxon>
        <taxon>Poales</taxon>
        <taxon>Poaceae</taxon>
        <taxon>PACMAD clade</taxon>
        <taxon>Panicoideae</taxon>
        <taxon>Panicodae</taxon>
        <taxon>Paniceae</taxon>
        <taxon>Anthephorinae</taxon>
        <taxon>Digitaria</taxon>
    </lineage>
</organism>
<comment type="caution">
    <text evidence="6">The sequence shown here is derived from an EMBL/GenBank/DDBJ whole genome shotgun (WGS) entry which is preliminary data.</text>
</comment>
<keyword evidence="2" id="KW-0547">Nucleotide-binding</keyword>
<proteinExistence type="predicted"/>
<keyword evidence="1" id="KW-0963">Cytoplasm</keyword>
<dbReference type="EMBL" id="JACEFO010002583">
    <property type="protein sequence ID" value="KAF8655674.1"/>
    <property type="molecule type" value="Genomic_DNA"/>
</dbReference>
<accession>A0A835A5J8</accession>
<dbReference type="AlphaFoldDB" id="A0A835A5J8"/>
<protein>
    <recommendedName>
        <fullName evidence="5">G domain-containing protein</fullName>
    </recommendedName>
</protein>
<dbReference type="PANTHER" id="PTHR45709:SF2">
    <property type="entry name" value="LARGE SUBUNIT GTPASE 1 HOMOLOG"/>
    <property type="match status" value="1"/>
</dbReference>
<evidence type="ECO:0000259" key="5">
    <source>
        <dbReference type="Pfam" id="PF01926"/>
    </source>
</evidence>
<dbReference type="GO" id="GO:0005829">
    <property type="term" value="C:cytosol"/>
    <property type="evidence" value="ECO:0007669"/>
    <property type="project" value="TreeGrafter"/>
</dbReference>
<sequence>MNWPGDAAILVFDIPTETFQFVPTPPPSCGVCCAAVVEKMHEFVEGAAATLMKRWDDYFKARDILYIFWSAKATNATVEGKKLSGCSDEESASLDSDTLKIYDRDELLMRLQAEAESIVTQRRTTTTEEDHDVNSSDSVSSVAKHLVVVFVGYPNVGKSSTINALVAEMRGFTQTNGKIKFTICDVPGIILPCFTSPRNDWSPEEGINFDHLATSNLCKKVADGLTIVQVGYHDIILFFSTYLSLI</sequence>
<dbReference type="SUPFAM" id="SSF52540">
    <property type="entry name" value="P-loop containing nucleoside triphosphate hydrolases"/>
    <property type="match status" value="1"/>
</dbReference>
<dbReference type="InterPro" id="IPR006073">
    <property type="entry name" value="GTP-bd"/>
</dbReference>
<keyword evidence="7" id="KW-1185">Reference proteome</keyword>
<evidence type="ECO:0000256" key="3">
    <source>
        <dbReference type="ARBA" id="ARBA00022801"/>
    </source>
</evidence>